<keyword evidence="3" id="KW-0677">Repeat</keyword>
<dbReference type="SMART" id="SM00369">
    <property type="entry name" value="LRR_TYP"/>
    <property type="match status" value="6"/>
</dbReference>
<feature type="signal peptide" evidence="4">
    <location>
        <begin position="1"/>
        <end position="18"/>
    </location>
</feature>
<dbReference type="PRINTS" id="PR00019">
    <property type="entry name" value="LEURICHRPT"/>
</dbReference>
<dbReference type="SUPFAM" id="SSF52058">
    <property type="entry name" value="L domain-like"/>
    <property type="match status" value="1"/>
</dbReference>
<comment type="caution">
    <text evidence="5">The sequence shown here is derived from an EMBL/GenBank/DDBJ whole genome shotgun (WGS) entry which is preliminary data.</text>
</comment>
<dbReference type="EMBL" id="JARPUR010000006">
    <property type="protein sequence ID" value="KAK4873828.1"/>
    <property type="molecule type" value="Genomic_DNA"/>
</dbReference>
<dbReference type="Pfam" id="PF13306">
    <property type="entry name" value="LRR_5"/>
    <property type="match status" value="1"/>
</dbReference>
<gene>
    <name evidence="5" type="ORF">RN001_013188</name>
</gene>
<protein>
    <submittedName>
        <fullName evidence="5">Uncharacterized protein</fullName>
    </submittedName>
</protein>
<evidence type="ECO:0000256" key="1">
    <source>
        <dbReference type="ARBA" id="ARBA00022614"/>
    </source>
</evidence>
<evidence type="ECO:0000256" key="3">
    <source>
        <dbReference type="ARBA" id="ARBA00022737"/>
    </source>
</evidence>
<dbReference type="InterPro" id="IPR050328">
    <property type="entry name" value="Dev_Immune_Receptor"/>
</dbReference>
<proteinExistence type="predicted"/>
<keyword evidence="1" id="KW-0433">Leucine-rich repeat</keyword>
<dbReference type="PANTHER" id="PTHR24373:SF375">
    <property type="entry name" value="TRANSMEMBRANE PROTEIN, PUTATIVE-RELATED"/>
    <property type="match status" value="1"/>
</dbReference>
<dbReference type="InterPro" id="IPR026906">
    <property type="entry name" value="LRR_5"/>
</dbReference>
<evidence type="ECO:0000256" key="2">
    <source>
        <dbReference type="ARBA" id="ARBA00022729"/>
    </source>
</evidence>
<evidence type="ECO:0000313" key="5">
    <source>
        <dbReference type="EMBL" id="KAK4873828.1"/>
    </source>
</evidence>
<dbReference type="AlphaFoldDB" id="A0AAN7QCX6"/>
<dbReference type="GO" id="GO:0005615">
    <property type="term" value="C:extracellular space"/>
    <property type="evidence" value="ECO:0007669"/>
    <property type="project" value="TreeGrafter"/>
</dbReference>
<organism evidence="5 6">
    <name type="scientific">Aquatica leii</name>
    <dbReference type="NCBI Taxonomy" id="1421715"/>
    <lineage>
        <taxon>Eukaryota</taxon>
        <taxon>Metazoa</taxon>
        <taxon>Ecdysozoa</taxon>
        <taxon>Arthropoda</taxon>
        <taxon>Hexapoda</taxon>
        <taxon>Insecta</taxon>
        <taxon>Pterygota</taxon>
        <taxon>Neoptera</taxon>
        <taxon>Endopterygota</taxon>
        <taxon>Coleoptera</taxon>
        <taxon>Polyphaga</taxon>
        <taxon>Elateriformia</taxon>
        <taxon>Elateroidea</taxon>
        <taxon>Lampyridae</taxon>
        <taxon>Luciolinae</taxon>
        <taxon>Aquatica</taxon>
    </lineage>
</organism>
<dbReference type="InterPro" id="IPR003591">
    <property type="entry name" value="Leu-rich_rpt_typical-subtyp"/>
</dbReference>
<reference evidence="6" key="1">
    <citation type="submission" date="2023-01" db="EMBL/GenBank/DDBJ databases">
        <title>Key to firefly adult light organ development and bioluminescence: homeobox transcription factors regulate luciferase expression and transportation to peroxisome.</title>
        <authorList>
            <person name="Fu X."/>
        </authorList>
    </citation>
    <scope>NUCLEOTIDE SEQUENCE [LARGE SCALE GENOMIC DNA]</scope>
</reference>
<dbReference type="Proteomes" id="UP001353858">
    <property type="component" value="Unassembled WGS sequence"/>
</dbReference>
<sequence length="386" mass="43901">MYLIRTVFLCVLILSVKSKCTTTYISSCDKISDVSSFGMASWESLIISPDVCNKTGVGNLDEVLEPNFFGNARNLEELYIIDKINGIEPNSFNGLTQLSYIKLYHNQIKLIPENAFSNLLSYAKIDLQHNSIENIVYGSFGNSLINYINLSHNKLRNIQVDNVNLPSLKKLSMKHNVISYIAVGAFHENLEYLNLAHNNLAQFKKGVLEPLRNLKELVLSYNRFKVFAVIYGLPRLKTLDLSHNEIVTISDSTFHHFQDLKNLKLNHNNITHLSYNIFLTGNSVRSLHLHYNAIMQIQNQFRQILHRLEEITISGNPWACACLQIIAAYVNEKNISQPDCDKRYFTMGESAVCVVTGDVCTDFEKLTKEAFENFQNSLSTDLCSDL</sequence>
<dbReference type="Gene3D" id="3.80.10.10">
    <property type="entry name" value="Ribonuclease Inhibitor"/>
    <property type="match status" value="3"/>
</dbReference>
<evidence type="ECO:0000313" key="6">
    <source>
        <dbReference type="Proteomes" id="UP001353858"/>
    </source>
</evidence>
<keyword evidence="6" id="KW-1185">Reference proteome</keyword>
<keyword evidence="2 4" id="KW-0732">Signal</keyword>
<dbReference type="InterPro" id="IPR001611">
    <property type="entry name" value="Leu-rich_rpt"/>
</dbReference>
<dbReference type="InterPro" id="IPR032675">
    <property type="entry name" value="LRR_dom_sf"/>
</dbReference>
<name>A0AAN7QCX6_9COLE</name>
<feature type="chain" id="PRO_5042844719" evidence="4">
    <location>
        <begin position="19"/>
        <end position="386"/>
    </location>
</feature>
<dbReference type="Pfam" id="PF13855">
    <property type="entry name" value="LRR_8"/>
    <property type="match status" value="1"/>
</dbReference>
<dbReference type="PANTHER" id="PTHR24373">
    <property type="entry name" value="SLIT RELATED LEUCINE-RICH REPEAT NEURONAL PROTEIN"/>
    <property type="match status" value="1"/>
</dbReference>
<accession>A0AAN7QCX6</accession>
<dbReference type="PROSITE" id="PS51450">
    <property type="entry name" value="LRR"/>
    <property type="match status" value="2"/>
</dbReference>
<evidence type="ECO:0000256" key="4">
    <source>
        <dbReference type="SAM" id="SignalP"/>
    </source>
</evidence>
<dbReference type="GO" id="GO:0031012">
    <property type="term" value="C:extracellular matrix"/>
    <property type="evidence" value="ECO:0007669"/>
    <property type="project" value="TreeGrafter"/>
</dbReference>